<feature type="region of interest" description="Disordered" evidence="1">
    <location>
        <begin position="73"/>
        <end position="113"/>
    </location>
</feature>
<dbReference type="AlphaFoldDB" id="A0A9N9KU75"/>
<reference evidence="2" key="1">
    <citation type="submission" date="2021-07" db="EMBL/GenBank/DDBJ databases">
        <authorList>
            <person name="Durling M."/>
        </authorList>
    </citation>
    <scope>NUCLEOTIDE SEQUENCE</scope>
</reference>
<comment type="caution">
    <text evidence="2">The sequence shown here is derived from an EMBL/GenBank/DDBJ whole genome shotgun (WGS) entry which is preliminary data.</text>
</comment>
<evidence type="ECO:0000313" key="2">
    <source>
        <dbReference type="EMBL" id="CAG8953559.1"/>
    </source>
</evidence>
<sequence>MQSPPTDIDTALDLLHLGTNKHKATVSQVARLKDFLDSQSPRPSFAKLHIQHTNWKTDVREYRARLRSFLKKTSKMAGGSGQSSGGTGNAGQASSGSGQSTGGTGNPSGQPSGNNQCWDLSMSCLFRAKFGCIDQSWNKAPGTPFFESIS</sequence>
<organism evidence="2 3">
    <name type="scientific">Hymenoscyphus fraxineus</name>
    <dbReference type="NCBI Taxonomy" id="746836"/>
    <lineage>
        <taxon>Eukaryota</taxon>
        <taxon>Fungi</taxon>
        <taxon>Dikarya</taxon>
        <taxon>Ascomycota</taxon>
        <taxon>Pezizomycotina</taxon>
        <taxon>Leotiomycetes</taxon>
        <taxon>Helotiales</taxon>
        <taxon>Helotiaceae</taxon>
        <taxon>Hymenoscyphus</taxon>
    </lineage>
</organism>
<evidence type="ECO:0000313" key="3">
    <source>
        <dbReference type="Proteomes" id="UP000696280"/>
    </source>
</evidence>
<gene>
    <name evidence="2" type="ORF">HYFRA_00010017</name>
</gene>
<proteinExistence type="predicted"/>
<keyword evidence="3" id="KW-1185">Reference proteome</keyword>
<dbReference type="Proteomes" id="UP000696280">
    <property type="component" value="Unassembled WGS sequence"/>
</dbReference>
<protein>
    <submittedName>
        <fullName evidence="2">Uncharacterized protein</fullName>
    </submittedName>
</protein>
<name>A0A9N9KU75_9HELO</name>
<evidence type="ECO:0000256" key="1">
    <source>
        <dbReference type="SAM" id="MobiDB-lite"/>
    </source>
</evidence>
<accession>A0A9N9KU75</accession>
<feature type="compositionally biased region" description="Gly residues" evidence="1">
    <location>
        <begin position="78"/>
        <end position="89"/>
    </location>
</feature>
<dbReference type="EMBL" id="CAJVRL010000051">
    <property type="protein sequence ID" value="CAG8953559.1"/>
    <property type="molecule type" value="Genomic_DNA"/>
</dbReference>